<reference evidence="5" key="1">
    <citation type="journal article" date="2019" name="Sci. Rep.">
        <title>Draft genome of Tanacetum cinerariifolium, the natural source of mosquito coil.</title>
        <authorList>
            <person name="Yamashiro T."/>
            <person name="Shiraishi A."/>
            <person name="Satake H."/>
            <person name="Nakayama K."/>
        </authorList>
    </citation>
    <scope>NUCLEOTIDE SEQUENCE</scope>
</reference>
<keyword evidence="1" id="KW-0227">DNA damage</keyword>
<feature type="domain" description="DNA helicase Pif1-like DEAD-box helicase" evidence="2">
    <location>
        <begin position="588"/>
        <end position="631"/>
    </location>
</feature>
<dbReference type="InterPro" id="IPR010285">
    <property type="entry name" value="DNA_helicase_pif1-like_DEAD"/>
</dbReference>
<keyword evidence="1" id="KW-0233">DNA recombination</keyword>
<keyword evidence="1" id="KW-0547">Nucleotide-binding</keyword>
<dbReference type="GO" id="GO:0000723">
    <property type="term" value="P:telomere maintenance"/>
    <property type="evidence" value="ECO:0007669"/>
    <property type="project" value="InterPro"/>
</dbReference>
<feature type="domain" description="Helitron helicase-like" evidence="3">
    <location>
        <begin position="211"/>
        <end position="272"/>
    </location>
</feature>
<dbReference type="GO" id="GO:0016787">
    <property type="term" value="F:hydrolase activity"/>
    <property type="evidence" value="ECO:0007669"/>
    <property type="project" value="UniProtKB-KW"/>
</dbReference>
<comment type="caution">
    <text evidence="5">The sequence shown here is derived from an EMBL/GenBank/DDBJ whole genome shotgun (WGS) entry which is preliminary data.</text>
</comment>
<keyword evidence="1" id="KW-0067">ATP-binding</keyword>
<organism evidence="5">
    <name type="scientific">Tanacetum cinerariifolium</name>
    <name type="common">Dalmatian daisy</name>
    <name type="synonym">Chrysanthemum cinerariifolium</name>
    <dbReference type="NCBI Taxonomy" id="118510"/>
    <lineage>
        <taxon>Eukaryota</taxon>
        <taxon>Viridiplantae</taxon>
        <taxon>Streptophyta</taxon>
        <taxon>Embryophyta</taxon>
        <taxon>Tracheophyta</taxon>
        <taxon>Spermatophyta</taxon>
        <taxon>Magnoliopsida</taxon>
        <taxon>eudicotyledons</taxon>
        <taxon>Gunneridae</taxon>
        <taxon>Pentapetalae</taxon>
        <taxon>asterids</taxon>
        <taxon>campanulids</taxon>
        <taxon>Asterales</taxon>
        <taxon>Asteraceae</taxon>
        <taxon>Asteroideae</taxon>
        <taxon>Anthemideae</taxon>
        <taxon>Anthemidinae</taxon>
        <taxon>Tanacetum</taxon>
    </lineage>
</organism>
<evidence type="ECO:0000259" key="3">
    <source>
        <dbReference type="Pfam" id="PF14214"/>
    </source>
</evidence>
<name>A0A6L2KCK8_TANCI</name>
<evidence type="ECO:0000259" key="4">
    <source>
        <dbReference type="Pfam" id="PF21530"/>
    </source>
</evidence>
<dbReference type="InterPro" id="IPR049163">
    <property type="entry name" value="Pif1-like_2B_dom"/>
</dbReference>
<dbReference type="PANTHER" id="PTHR10492:SF94">
    <property type="entry name" value="ATP-DEPENDENT DNA HELICASE"/>
    <property type="match status" value="1"/>
</dbReference>
<accession>A0A6L2KCK8</accession>
<keyword evidence="1" id="KW-0234">DNA repair</keyword>
<dbReference type="Pfam" id="PF21530">
    <property type="entry name" value="Pif1_2B_dom"/>
    <property type="match status" value="1"/>
</dbReference>
<keyword evidence="1" id="KW-0378">Hydrolase</keyword>
<dbReference type="AlphaFoldDB" id="A0A6L2KCK8"/>
<dbReference type="EC" id="5.6.2.3" evidence="1"/>
<protein>
    <recommendedName>
        <fullName evidence="1">ATP-dependent DNA helicase</fullName>
        <ecNumber evidence="1">5.6.2.3</ecNumber>
    </recommendedName>
</protein>
<evidence type="ECO:0000256" key="1">
    <source>
        <dbReference type="RuleBase" id="RU363044"/>
    </source>
</evidence>
<dbReference type="InterPro" id="IPR025476">
    <property type="entry name" value="Helitron_helicase-like"/>
</dbReference>
<gene>
    <name evidence="5" type="ORF">Tci_018468</name>
</gene>
<dbReference type="GO" id="GO:0006310">
    <property type="term" value="P:DNA recombination"/>
    <property type="evidence" value="ECO:0007669"/>
    <property type="project" value="UniProtKB-KW"/>
</dbReference>
<dbReference type="Pfam" id="PF14214">
    <property type="entry name" value="Helitron_like_N"/>
    <property type="match status" value="1"/>
</dbReference>
<dbReference type="GO" id="GO:0005524">
    <property type="term" value="F:ATP binding"/>
    <property type="evidence" value="ECO:0007669"/>
    <property type="project" value="UniProtKB-KW"/>
</dbReference>
<sequence>MKTPKRVPLGILEELGVNCSASPMNDTEIIYMTVGATHISSRLTFESENGIRGDPFRLLPSFDVFMTQASPITFCIDGNVNPSIIGDTQDVDPSDFIYHEKTKLISSNIPEELFNLFTSQSELGIVFRHNIRTYNTNFSFTSMGVNLDTSMTNMTFGVYTFRAHKDMYHKIDYLVPRDGQLSLDGIQRYQGLAYPSTKSLGMKKIRKKILKTELLPGQAAPDRPDLVSRVFQAKLEDLKEQLFVRHVLGIAGSHVYVIEFQKRGLPHAYFLLIMRPDHKMSNPDQYDKIMCSEIPDPTRHLGELKQCRFKYPRQFNKQTTQGKDSYPLYRRRDNGMKVEVRGNTLDNRWVVPYNPKLLMMFNCHINVDVCSSIISVKFTEDDTLIEIVDRERDKRTMLTAFFETNKFNVYARQYLYKDFPKQFTWNKTTRRWNPRKRGSMRGRLVFANPIEGERSYLRLLLTHVCGPMDWKDLYTVNNVLYQTFRRAALEKGLIKNDNSLSTCLGEAQNMVLKANKGFLQSMGKDIDDFDLPKLNIDDNLEYGVVRELQEEYSIVVEEEHLVTSNSLNSDQRDAHDEILRHVDNDIPGIPINLENNSLCNIKKQSGTAKLLRAAKLIIWDEASMAKRQAVEVDLEYKSENRSMVFGFYLRVENGDEEVVDENYIRIPDDMTIPYNDMARSKEELINAIIPSLQVNGNSSDFIISRAILSTKNEHVDELNNELIDRFREDEKIYYSFDATQEDKNNLYPMEFLNSLNVSGLPPHVLRLKIKCPIILLRNLDP</sequence>
<proteinExistence type="inferred from homology"/>
<dbReference type="Pfam" id="PF05970">
    <property type="entry name" value="PIF1"/>
    <property type="match status" value="1"/>
</dbReference>
<comment type="similarity">
    <text evidence="1">Belongs to the helicase family.</text>
</comment>
<dbReference type="PANTHER" id="PTHR10492">
    <property type="match status" value="1"/>
</dbReference>
<feature type="domain" description="DNA helicase Pif1-like 2B" evidence="4">
    <location>
        <begin position="750"/>
        <end position="781"/>
    </location>
</feature>
<dbReference type="GO" id="GO:0043139">
    <property type="term" value="F:5'-3' DNA helicase activity"/>
    <property type="evidence" value="ECO:0007669"/>
    <property type="project" value="UniProtKB-EC"/>
</dbReference>
<dbReference type="GO" id="GO:0006281">
    <property type="term" value="P:DNA repair"/>
    <property type="evidence" value="ECO:0007669"/>
    <property type="project" value="UniProtKB-KW"/>
</dbReference>
<comment type="cofactor">
    <cofactor evidence="1">
        <name>Mg(2+)</name>
        <dbReference type="ChEBI" id="CHEBI:18420"/>
    </cofactor>
</comment>
<keyword evidence="1" id="KW-0347">Helicase</keyword>
<evidence type="ECO:0000313" key="5">
    <source>
        <dbReference type="EMBL" id="GEU46490.1"/>
    </source>
</evidence>
<dbReference type="EMBL" id="BKCJ010002132">
    <property type="protein sequence ID" value="GEU46490.1"/>
    <property type="molecule type" value="Genomic_DNA"/>
</dbReference>
<comment type="catalytic activity">
    <reaction evidence="1">
        <text>ATP + H2O = ADP + phosphate + H(+)</text>
        <dbReference type="Rhea" id="RHEA:13065"/>
        <dbReference type="ChEBI" id="CHEBI:15377"/>
        <dbReference type="ChEBI" id="CHEBI:15378"/>
        <dbReference type="ChEBI" id="CHEBI:30616"/>
        <dbReference type="ChEBI" id="CHEBI:43474"/>
        <dbReference type="ChEBI" id="CHEBI:456216"/>
        <dbReference type="EC" id="5.6.2.3"/>
    </reaction>
</comment>
<evidence type="ECO:0000259" key="2">
    <source>
        <dbReference type="Pfam" id="PF05970"/>
    </source>
</evidence>